<evidence type="ECO:0000313" key="2">
    <source>
        <dbReference type="EMBL" id="TDW99150.1"/>
    </source>
</evidence>
<comment type="caution">
    <text evidence="2">The sequence shown here is derived from an EMBL/GenBank/DDBJ whole genome shotgun (WGS) entry which is preliminary data.</text>
</comment>
<organism evidence="2 3">
    <name type="scientific">Dinghuibacter silviterrae</name>
    <dbReference type="NCBI Taxonomy" id="1539049"/>
    <lineage>
        <taxon>Bacteria</taxon>
        <taxon>Pseudomonadati</taxon>
        <taxon>Bacteroidota</taxon>
        <taxon>Chitinophagia</taxon>
        <taxon>Chitinophagales</taxon>
        <taxon>Chitinophagaceae</taxon>
        <taxon>Dinghuibacter</taxon>
    </lineage>
</organism>
<dbReference type="SUPFAM" id="SSF56935">
    <property type="entry name" value="Porins"/>
    <property type="match status" value="1"/>
</dbReference>
<evidence type="ECO:0000259" key="1">
    <source>
        <dbReference type="Pfam" id="PF14905"/>
    </source>
</evidence>
<dbReference type="Pfam" id="PF13620">
    <property type="entry name" value="CarboxypepD_reg"/>
    <property type="match status" value="1"/>
</dbReference>
<dbReference type="GO" id="GO:0004180">
    <property type="term" value="F:carboxypeptidase activity"/>
    <property type="evidence" value="ECO:0007669"/>
    <property type="project" value="UniProtKB-KW"/>
</dbReference>
<dbReference type="OrthoDB" id="606930at2"/>
<dbReference type="Pfam" id="PF14905">
    <property type="entry name" value="OMP_b-brl_3"/>
    <property type="match status" value="1"/>
</dbReference>
<dbReference type="EMBL" id="SODV01000001">
    <property type="protein sequence ID" value="TDW99150.1"/>
    <property type="molecule type" value="Genomic_DNA"/>
</dbReference>
<proteinExistence type="predicted"/>
<dbReference type="Gene3D" id="2.60.40.1120">
    <property type="entry name" value="Carboxypeptidase-like, regulatory domain"/>
    <property type="match status" value="1"/>
</dbReference>
<protein>
    <submittedName>
        <fullName evidence="2">Carboxypeptidase family protein</fullName>
    </submittedName>
</protein>
<keyword evidence="2" id="KW-0121">Carboxypeptidase</keyword>
<keyword evidence="3" id="KW-1185">Reference proteome</keyword>
<feature type="domain" description="Outer membrane protein beta-barrel" evidence="1">
    <location>
        <begin position="418"/>
        <end position="756"/>
    </location>
</feature>
<name>A0A4R8DPU9_9BACT</name>
<evidence type="ECO:0000313" key="3">
    <source>
        <dbReference type="Proteomes" id="UP000294498"/>
    </source>
</evidence>
<dbReference type="AlphaFoldDB" id="A0A4R8DPU9"/>
<sequence length="886" mass="97835">MKTSILLVLTVIGGLIGWRASAQTLSGTVTDSVSHKPLERAVVCVVAQGRRDSLRVSTDTSGIYEIKKVPPGDVFVVVSFIGYRTQTRLLRAGTRGDLGNTALVPQVREMQEVVIEAPAIRLKEDTVEYRSDAYPVRKDAVLEDLLRKLPGIQVDQNGNITAYGRPVTKIRIGGKDFFLGDPKLATQNIPAEIIDKIQVIDDKSEQAKLTGFDDGEREQVINLSIKKNRMDSYFGNLTAGAGNDGRYLSAVRAFRFDQDQQLALIGGANNTNGTNITSGATTSGPPDNNAASMGVNFSGKLAAHLTLTGSYNYSTSHSITDQWSRREYFLDTSYIYLQDVHSDSRQQTHSIQMALGYGVGKNDTVIFRPSLNYGINHRQTANAFSFEDAAGDTTSQGTQAYSADNTSPNLSGTVTWLHRFGKPGRALTANVSAGPGPVRETDNNFSTNHIYTPSLLDTIWQTSDIHTRKQQYSASLNYVEPLGKNKSMEVSYNYNRNENLSAKDVYDISALNKSLNDSLTNSFDNVLVTHRIAVNFRQGNKKYNYQVGLGVQPTLLDSRSVIMDTPRTFRQPSLEVVPVASFYYQFSANRRIHFYYNGATQQPSIAQLQPVPDYTNPLFVAEGNPNLKPSFNHNFRVSYNDLDRLTGRSFFLNGYSTVQQNAIVSNITLLTGGKQVVQPVNIQGNYSIGSSYNYSRPFWGRQFTLSANGSLGYNQNVSLQSGVRNTGKNWTGAQGLRLMVTMGKWLDLTSEGVYTFNNSVYSLAATAANRVSSWAFRQEGRVDVIGDLSLRYTFSYTINENVPPGVSPTITLMSMVLEKRILHEKGILALSVNDLFDNAVGYSHGWGQGYTEDDQNTVMGRFVLASFTWKFQQIRAGAKMPGGVSR</sequence>
<dbReference type="RefSeq" id="WP_133989626.1">
    <property type="nucleotide sequence ID" value="NZ_SODV01000001.1"/>
</dbReference>
<gene>
    <name evidence="2" type="ORF">EDB95_0158</name>
</gene>
<dbReference type="InterPro" id="IPR008969">
    <property type="entry name" value="CarboxyPept-like_regulatory"/>
</dbReference>
<keyword evidence="2" id="KW-0645">Protease</keyword>
<keyword evidence="2" id="KW-0378">Hydrolase</keyword>
<accession>A0A4R8DPU9</accession>
<reference evidence="2 3" key="1">
    <citation type="submission" date="2019-03" db="EMBL/GenBank/DDBJ databases">
        <title>Genomic Encyclopedia of Type Strains, Phase IV (KMG-IV): sequencing the most valuable type-strain genomes for metagenomic binning, comparative biology and taxonomic classification.</title>
        <authorList>
            <person name="Goeker M."/>
        </authorList>
    </citation>
    <scope>NUCLEOTIDE SEQUENCE [LARGE SCALE GENOMIC DNA]</scope>
    <source>
        <strain evidence="2 3">DSM 100059</strain>
    </source>
</reference>
<dbReference type="SUPFAM" id="SSF49464">
    <property type="entry name" value="Carboxypeptidase regulatory domain-like"/>
    <property type="match status" value="1"/>
</dbReference>
<dbReference type="Proteomes" id="UP000294498">
    <property type="component" value="Unassembled WGS sequence"/>
</dbReference>
<dbReference type="InterPro" id="IPR041700">
    <property type="entry name" value="OMP_b-brl_3"/>
</dbReference>